<comment type="subunit">
    <text evidence="2">Homodimer.</text>
</comment>
<dbReference type="PANTHER" id="PTHR33449">
    <property type="entry name" value="NUCLEOID-ASSOCIATED PROTEIN YBAB"/>
    <property type="match status" value="1"/>
</dbReference>
<keyword evidence="1 2" id="KW-0238">DNA-binding</keyword>
<reference evidence="5" key="1">
    <citation type="journal article" date="2019" name="Int. J. Syst. Evol. Microbiol.">
        <title>The Global Catalogue of Microorganisms (GCM) 10K type strain sequencing project: providing services to taxonomists for standard genome sequencing and annotation.</title>
        <authorList>
            <consortium name="The Broad Institute Genomics Platform"/>
            <consortium name="The Broad Institute Genome Sequencing Center for Infectious Disease"/>
            <person name="Wu L."/>
            <person name="Ma J."/>
        </authorList>
    </citation>
    <scope>NUCLEOTIDE SEQUENCE [LARGE SCALE GENOMIC DNA]</scope>
    <source>
        <strain evidence="5">CCM 8897</strain>
    </source>
</reference>
<dbReference type="Gene3D" id="3.30.1310.10">
    <property type="entry name" value="Nucleoid-associated protein YbaB-like domain"/>
    <property type="match status" value="1"/>
</dbReference>
<evidence type="ECO:0000313" key="5">
    <source>
        <dbReference type="Proteomes" id="UP001596310"/>
    </source>
</evidence>
<evidence type="ECO:0000256" key="2">
    <source>
        <dbReference type="HAMAP-Rule" id="MF_00274"/>
    </source>
</evidence>
<feature type="coiled-coil region" evidence="3">
    <location>
        <begin position="8"/>
        <end position="35"/>
    </location>
</feature>
<comment type="caution">
    <text evidence="4">The sequence shown here is derived from an EMBL/GenBank/DDBJ whole genome shotgun (WGS) entry which is preliminary data.</text>
</comment>
<keyword evidence="3" id="KW-0175">Coiled coil</keyword>
<keyword evidence="2" id="KW-0963">Cytoplasm</keyword>
<dbReference type="Pfam" id="PF02575">
    <property type="entry name" value="YbaB_DNA_bd"/>
    <property type="match status" value="1"/>
</dbReference>
<organism evidence="4 5">
    <name type="scientific">Lapidilactobacillus achengensis</name>
    <dbReference type="NCBI Taxonomy" id="2486000"/>
    <lineage>
        <taxon>Bacteria</taxon>
        <taxon>Bacillati</taxon>
        <taxon>Bacillota</taxon>
        <taxon>Bacilli</taxon>
        <taxon>Lactobacillales</taxon>
        <taxon>Lactobacillaceae</taxon>
        <taxon>Lapidilactobacillus</taxon>
    </lineage>
</organism>
<dbReference type="RefSeq" id="WP_125598850.1">
    <property type="nucleotide sequence ID" value="NZ_JBHSSM010000004.1"/>
</dbReference>
<protein>
    <recommendedName>
        <fullName evidence="2">Nucleoid-associated protein ACFQHW_00550</fullName>
    </recommendedName>
</protein>
<comment type="function">
    <text evidence="2">Binds to DNA and alters its conformation. May be involved in regulation of gene expression, nucleoid organization and DNA protection.</text>
</comment>
<comment type="subcellular location">
    <subcellularLocation>
        <location evidence="2">Cytoplasm</location>
        <location evidence="2">Nucleoid</location>
    </subcellularLocation>
</comment>
<dbReference type="HAMAP" id="MF_00274">
    <property type="entry name" value="DNA_YbaB_EbfC"/>
    <property type="match status" value="1"/>
</dbReference>
<accession>A0ABW1UJF8</accession>
<dbReference type="PIRSF" id="PIRSF004555">
    <property type="entry name" value="UCP004555"/>
    <property type="match status" value="1"/>
</dbReference>
<dbReference type="EMBL" id="JBHSSM010000004">
    <property type="protein sequence ID" value="MFC6314060.1"/>
    <property type="molecule type" value="Genomic_DNA"/>
</dbReference>
<gene>
    <name evidence="4" type="ORF">ACFQHW_00550</name>
</gene>
<dbReference type="Proteomes" id="UP001596310">
    <property type="component" value="Unassembled WGS sequence"/>
</dbReference>
<comment type="similarity">
    <text evidence="2">Belongs to the YbaB/EbfC family.</text>
</comment>
<evidence type="ECO:0000256" key="3">
    <source>
        <dbReference type="SAM" id="Coils"/>
    </source>
</evidence>
<sequence>MRGNPGNMAGMMKKMQKLQKEMKAAQAQLDETEFTGQSANDYVTIKMNGKREVTDLTIKPDVIDPDDPDMLEDLVIEAINNVLQTVDQQTEQTMGQYTRGLM</sequence>
<evidence type="ECO:0000256" key="1">
    <source>
        <dbReference type="ARBA" id="ARBA00023125"/>
    </source>
</evidence>
<evidence type="ECO:0000313" key="4">
    <source>
        <dbReference type="EMBL" id="MFC6314060.1"/>
    </source>
</evidence>
<keyword evidence="5" id="KW-1185">Reference proteome</keyword>
<dbReference type="InterPro" id="IPR036894">
    <property type="entry name" value="YbaB-like_sf"/>
</dbReference>
<proteinExistence type="inferred from homology"/>
<dbReference type="SUPFAM" id="SSF82607">
    <property type="entry name" value="YbaB-like"/>
    <property type="match status" value="1"/>
</dbReference>
<dbReference type="InterPro" id="IPR004401">
    <property type="entry name" value="YbaB/EbfC"/>
</dbReference>
<dbReference type="PANTHER" id="PTHR33449:SF1">
    <property type="entry name" value="NUCLEOID-ASSOCIATED PROTEIN YBAB"/>
    <property type="match status" value="1"/>
</dbReference>
<dbReference type="NCBIfam" id="TIGR00103">
    <property type="entry name" value="DNA_YbaB_EbfC"/>
    <property type="match status" value="1"/>
</dbReference>
<name>A0ABW1UJF8_9LACO</name>